<evidence type="ECO:0008006" key="4">
    <source>
        <dbReference type="Google" id="ProtNLM"/>
    </source>
</evidence>
<dbReference type="AlphaFoldDB" id="A0AA91TLP0"/>
<organism evidence="2 3">
    <name type="scientific">Segatella copri</name>
    <dbReference type="NCBI Taxonomy" id="165179"/>
    <lineage>
        <taxon>Bacteria</taxon>
        <taxon>Pseudomonadati</taxon>
        <taxon>Bacteroidota</taxon>
        <taxon>Bacteroidia</taxon>
        <taxon>Bacteroidales</taxon>
        <taxon>Prevotellaceae</taxon>
        <taxon>Segatella</taxon>
    </lineage>
</organism>
<reference evidence="2 3" key="1">
    <citation type="submission" date="2017-07" db="EMBL/GenBank/DDBJ databases">
        <title>Draft genome sequence of Prevotella copri isolated from the gut of healthy adult Indian.</title>
        <authorList>
            <person name="Das B."/>
            <person name="Bag S."/>
            <person name="Ghosh T.S."/>
        </authorList>
    </citation>
    <scope>NUCLEOTIDE SEQUENCE [LARGE SCALE GENOMIC DNA]</scope>
    <source>
        <strain evidence="2 3">Indica</strain>
    </source>
</reference>
<comment type="caution">
    <text evidence="2">The sequence shown here is derived from an EMBL/GenBank/DDBJ whole genome shotgun (WGS) entry which is preliminary data.</text>
</comment>
<feature type="chain" id="PRO_5041718610" description="Lipoprotein" evidence="1">
    <location>
        <begin position="30"/>
        <end position="215"/>
    </location>
</feature>
<dbReference type="Proteomes" id="UP000215155">
    <property type="component" value="Unassembled WGS sequence"/>
</dbReference>
<gene>
    <name evidence="2" type="ORF">CFT61_02650</name>
</gene>
<evidence type="ECO:0000313" key="2">
    <source>
        <dbReference type="EMBL" id="OXL45142.1"/>
    </source>
</evidence>
<dbReference type="PROSITE" id="PS51257">
    <property type="entry name" value="PROKAR_LIPOPROTEIN"/>
    <property type="match status" value="1"/>
</dbReference>
<evidence type="ECO:0000256" key="1">
    <source>
        <dbReference type="SAM" id="SignalP"/>
    </source>
</evidence>
<proteinExistence type="predicted"/>
<accession>A0AA91TLP0</accession>
<keyword evidence="1" id="KW-0732">Signal</keyword>
<dbReference type="EMBL" id="NMPZ01000002">
    <property type="protein sequence ID" value="OXL45142.1"/>
    <property type="molecule type" value="Genomic_DNA"/>
</dbReference>
<feature type="signal peptide" evidence="1">
    <location>
        <begin position="1"/>
        <end position="29"/>
    </location>
</feature>
<sequence length="215" mass="24794">MNLIVVKKVLKSKNYKMLVWVFFMLIVLASCSKDDEPEEVIYHQSYVKGKLNDTEISMNDINALVSSTKSDYNFIVRENEEKVSMFDWKVKLVDTPDSVVTLCLHLDNISRTNCMIASPNNDPTSVQTKDKCYITVENPRTENTVTYTPTEHSQISTEWNYFTVTPDPITEKHNGVTWDYSSRVWSGIDGRLYGTFTNSSELNQTIKLDINFKLY</sequence>
<dbReference type="RefSeq" id="WP_089542936.1">
    <property type="nucleotide sequence ID" value="NZ_NMPZ01000002.1"/>
</dbReference>
<protein>
    <recommendedName>
        <fullName evidence="4">Lipoprotein</fullName>
    </recommendedName>
</protein>
<name>A0AA91TLP0_9BACT</name>
<evidence type="ECO:0000313" key="3">
    <source>
        <dbReference type="Proteomes" id="UP000215155"/>
    </source>
</evidence>